<feature type="active site" description="Proton donor/acceptor" evidence="13">
    <location>
        <position position="162"/>
    </location>
</feature>
<dbReference type="GO" id="GO:0005739">
    <property type="term" value="C:mitochondrion"/>
    <property type="evidence" value="ECO:0007669"/>
    <property type="project" value="TreeGrafter"/>
</dbReference>
<dbReference type="Proteomes" id="UP001295444">
    <property type="component" value="Chromosome 11"/>
</dbReference>
<dbReference type="EMBL" id="OW240922">
    <property type="protein sequence ID" value="CAH2323015.1"/>
    <property type="molecule type" value="Genomic_DNA"/>
</dbReference>
<feature type="binding site" evidence="14">
    <location>
        <position position="233"/>
    </location>
    <ligand>
        <name>pyruvate</name>
        <dbReference type="ChEBI" id="CHEBI:15361"/>
    </ligand>
</feature>
<evidence type="ECO:0000256" key="3">
    <source>
        <dbReference type="ARBA" id="ARBA00011881"/>
    </source>
</evidence>
<gene>
    <name evidence="15" type="ORF">PECUL_23A050977</name>
</gene>
<evidence type="ECO:0000256" key="5">
    <source>
        <dbReference type="ARBA" id="ARBA00018425"/>
    </source>
</evidence>
<evidence type="ECO:0000256" key="2">
    <source>
        <dbReference type="ARBA" id="ARBA00007592"/>
    </source>
</evidence>
<evidence type="ECO:0000256" key="11">
    <source>
        <dbReference type="ARBA" id="ARBA00033613"/>
    </source>
</evidence>
<comment type="subunit">
    <text evidence="3">Homotetramer.</text>
</comment>
<dbReference type="Gene3D" id="3.20.20.70">
    <property type="entry name" value="Aldolase class I"/>
    <property type="match status" value="1"/>
</dbReference>
<evidence type="ECO:0000256" key="13">
    <source>
        <dbReference type="PIRSR" id="PIRSR001365-1"/>
    </source>
</evidence>
<keyword evidence="6 12" id="KW-0456">Lyase</keyword>
<dbReference type="SMART" id="SM01130">
    <property type="entry name" value="DHDPS"/>
    <property type="match status" value="1"/>
</dbReference>
<evidence type="ECO:0000256" key="10">
    <source>
        <dbReference type="ARBA" id="ARBA00033610"/>
    </source>
</evidence>
<dbReference type="GO" id="GO:0008840">
    <property type="term" value="F:4-hydroxy-tetrahydrodipicolinate synthase activity"/>
    <property type="evidence" value="ECO:0007669"/>
    <property type="project" value="TreeGrafter"/>
</dbReference>
<keyword evidence="7" id="KW-0704">Schiff base</keyword>
<evidence type="ECO:0000256" key="4">
    <source>
        <dbReference type="ARBA" id="ARBA00012215"/>
    </source>
</evidence>
<sequence length="326" mass="35540">MLLPPGVLGNARRALCRSLSHNARSVLDIKGIYPPITTPFTKHQEVDYNQLEENLQRYSSIPFRGIVVQGSTGEYAYLTKEERLEVVRRARKVVPKDKLLIAGSGCESTQATIQMTEEMSLSGADAVLVVTPSYYRGRMTSHALIHHYTKVADSSPVPVILYSVPGNTGLDLPIDAIVTLSQHPNIIGIKDSGGDVTRIGLTIHKTKQHGFQVLCGSAGFLLAGYSVGTVGGVCALGNVLGTQLCALEKMCLNAQWEDAKQLQHRLIEPNAAVTQKFGVPGVKQAMEWFGYHGGLCRSPLPPLTDPEVKELRRDFIANGWLLPESK</sequence>
<evidence type="ECO:0000256" key="9">
    <source>
        <dbReference type="ARBA" id="ARBA00032879"/>
    </source>
</evidence>
<evidence type="ECO:0000313" key="15">
    <source>
        <dbReference type="EMBL" id="CAH2323015.1"/>
    </source>
</evidence>
<accession>A0AAD1TBH5</accession>
<evidence type="ECO:0000256" key="7">
    <source>
        <dbReference type="ARBA" id="ARBA00023270"/>
    </source>
</evidence>
<feature type="binding site" evidence="14">
    <location>
        <position position="72"/>
    </location>
    <ligand>
        <name>pyruvate</name>
        <dbReference type="ChEBI" id="CHEBI:15361"/>
    </ligand>
</feature>
<dbReference type="PROSITE" id="PS00666">
    <property type="entry name" value="DHDPS_2"/>
    <property type="match status" value="1"/>
</dbReference>
<dbReference type="InterPro" id="IPR020625">
    <property type="entry name" value="Schiff_base-form_aldolases_AS"/>
</dbReference>
<dbReference type="CDD" id="cd00408">
    <property type="entry name" value="DHDPS-like"/>
    <property type="match status" value="1"/>
</dbReference>
<comment type="catalytic activity">
    <reaction evidence="11">
        <text>(4S)-4-hydroxy-2-oxoglutarate = glyoxylate + pyruvate</text>
        <dbReference type="Rhea" id="RHEA:35639"/>
        <dbReference type="ChEBI" id="CHEBI:15361"/>
        <dbReference type="ChEBI" id="CHEBI:36655"/>
        <dbReference type="ChEBI" id="CHEBI:71685"/>
        <dbReference type="EC" id="4.1.3.16"/>
    </reaction>
</comment>
<organism evidence="15 16">
    <name type="scientific">Pelobates cultripes</name>
    <name type="common">Western spadefoot toad</name>
    <dbReference type="NCBI Taxonomy" id="61616"/>
    <lineage>
        <taxon>Eukaryota</taxon>
        <taxon>Metazoa</taxon>
        <taxon>Chordata</taxon>
        <taxon>Craniata</taxon>
        <taxon>Vertebrata</taxon>
        <taxon>Euteleostomi</taxon>
        <taxon>Amphibia</taxon>
        <taxon>Batrachia</taxon>
        <taxon>Anura</taxon>
        <taxon>Pelobatoidea</taxon>
        <taxon>Pelobatidae</taxon>
        <taxon>Pelobates</taxon>
    </lineage>
</organism>
<protein>
    <recommendedName>
        <fullName evidence="5">4-hydroxy-2-oxoglutarate aldolase, mitochondrial</fullName>
        <ecNumber evidence="4">4.1.3.16</ecNumber>
    </recommendedName>
    <alternativeName>
        <fullName evidence="9">Dihydrodipicolinate synthase-like</fullName>
    </alternativeName>
    <alternativeName>
        <fullName evidence="8">Probable 2-keto-4-hydroxyglutarate aldolase</fullName>
    </alternativeName>
</protein>
<dbReference type="GO" id="GO:0009436">
    <property type="term" value="P:glyoxylate catabolic process"/>
    <property type="evidence" value="ECO:0007669"/>
    <property type="project" value="TreeGrafter"/>
</dbReference>
<dbReference type="SUPFAM" id="SSF51569">
    <property type="entry name" value="Aldolase"/>
    <property type="match status" value="1"/>
</dbReference>
<evidence type="ECO:0000256" key="1">
    <source>
        <dbReference type="ARBA" id="ARBA00002577"/>
    </source>
</evidence>
<name>A0AAD1TBH5_PELCU</name>
<dbReference type="InterPro" id="IPR013785">
    <property type="entry name" value="Aldolase_TIM"/>
</dbReference>
<dbReference type="EC" id="4.1.3.16" evidence="4"/>
<dbReference type="PIRSF" id="PIRSF001365">
    <property type="entry name" value="DHDPS"/>
    <property type="match status" value="1"/>
</dbReference>
<evidence type="ECO:0000256" key="6">
    <source>
        <dbReference type="ARBA" id="ARBA00023239"/>
    </source>
</evidence>
<feature type="active site" description="Schiff-base intermediate with substrate" evidence="13">
    <location>
        <position position="190"/>
    </location>
</feature>
<dbReference type="PRINTS" id="PR00146">
    <property type="entry name" value="DHPICSNTHASE"/>
</dbReference>
<dbReference type="GO" id="GO:0008700">
    <property type="term" value="F:(R,S)-4-hydroxy-2-oxoglutarate aldolase activity"/>
    <property type="evidence" value="ECO:0007669"/>
    <property type="project" value="UniProtKB-EC"/>
</dbReference>
<comment type="similarity">
    <text evidence="2 12">Belongs to the DapA family.</text>
</comment>
<evidence type="ECO:0000256" key="8">
    <source>
        <dbReference type="ARBA" id="ARBA00030874"/>
    </source>
</evidence>
<dbReference type="PANTHER" id="PTHR12128:SF66">
    <property type="entry name" value="4-HYDROXY-2-OXOGLUTARATE ALDOLASE, MITOCHONDRIAL"/>
    <property type="match status" value="1"/>
</dbReference>
<dbReference type="Pfam" id="PF00701">
    <property type="entry name" value="DHDPS"/>
    <property type="match status" value="1"/>
</dbReference>
<comment type="function">
    <text evidence="1">Catalyzes the final step in the metabolic pathway of hydroxyproline.</text>
</comment>
<dbReference type="InterPro" id="IPR002220">
    <property type="entry name" value="DapA-like"/>
</dbReference>
<evidence type="ECO:0000256" key="14">
    <source>
        <dbReference type="PIRSR" id="PIRSR001365-2"/>
    </source>
</evidence>
<proteinExistence type="inferred from homology"/>
<reference evidence="15" key="1">
    <citation type="submission" date="2022-03" db="EMBL/GenBank/DDBJ databases">
        <authorList>
            <person name="Alioto T."/>
            <person name="Alioto T."/>
            <person name="Gomez Garrido J."/>
        </authorList>
    </citation>
    <scope>NUCLEOTIDE SEQUENCE</scope>
</reference>
<keyword evidence="16" id="KW-1185">Reference proteome</keyword>
<comment type="catalytic activity">
    <reaction evidence="10">
        <text>(4R)-4-hydroxy-2-oxoglutarate = glyoxylate + pyruvate</text>
        <dbReference type="Rhea" id="RHEA:30687"/>
        <dbReference type="ChEBI" id="CHEBI:15361"/>
        <dbReference type="ChEBI" id="CHEBI:36655"/>
        <dbReference type="ChEBI" id="CHEBI:62213"/>
        <dbReference type="EC" id="4.1.3.16"/>
    </reaction>
</comment>
<evidence type="ECO:0000256" key="12">
    <source>
        <dbReference type="PIRNR" id="PIRNR001365"/>
    </source>
</evidence>
<evidence type="ECO:0000313" key="16">
    <source>
        <dbReference type="Proteomes" id="UP001295444"/>
    </source>
</evidence>
<dbReference type="AlphaFoldDB" id="A0AAD1TBH5"/>
<dbReference type="PANTHER" id="PTHR12128">
    <property type="entry name" value="DIHYDRODIPICOLINATE SYNTHASE"/>
    <property type="match status" value="1"/>
</dbReference>